<organism evidence="1">
    <name type="scientific">Davidia involucrata</name>
    <name type="common">Dove tree</name>
    <dbReference type="NCBI Taxonomy" id="16924"/>
    <lineage>
        <taxon>Eukaryota</taxon>
        <taxon>Viridiplantae</taxon>
        <taxon>Streptophyta</taxon>
        <taxon>Embryophyta</taxon>
        <taxon>Tracheophyta</taxon>
        <taxon>Spermatophyta</taxon>
        <taxon>Magnoliopsida</taxon>
        <taxon>eudicotyledons</taxon>
        <taxon>Gunneridae</taxon>
        <taxon>Pentapetalae</taxon>
        <taxon>asterids</taxon>
        <taxon>Cornales</taxon>
        <taxon>Nyssaceae</taxon>
        <taxon>Davidia</taxon>
    </lineage>
</organism>
<reference evidence="1" key="1">
    <citation type="submission" date="2019-08" db="EMBL/GenBank/DDBJ databases">
        <title>Reference gene set and small RNA set construction with multiple tissues from Davidia involucrata Baill.</title>
        <authorList>
            <person name="Yang H."/>
            <person name="Zhou C."/>
            <person name="Li G."/>
            <person name="Wang J."/>
            <person name="Gao P."/>
            <person name="Wang M."/>
            <person name="Wang R."/>
            <person name="Zhao Y."/>
        </authorList>
    </citation>
    <scope>NUCLEOTIDE SEQUENCE</scope>
    <source>
        <tissue evidence="1">Mixed with DoveR01_LX</tissue>
    </source>
</reference>
<name>A0A5B7BH25_DAVIN</name>
<dbReference type="EMBL" id="GHES01036957">
    <property type="protein sequence ID" value="MPA67516.1"/>
    <property type="molecule type" value="Transcribed_RNA"/>
</dbReference>
<dbReference type="AlphaFoldDB" id="A0A5B7BH25"/>
<protein>
    <submittedName>
        <fullName evidence="1">Uncharacterized protein</fullName>
    </submittedName>
</protein>
<gene>
    <name evidence="1" type="ORF">Din_036957</name>
</gene>
<proteinExistence type="predicted"/>
<evidence type="ECO:0000313" key="1">
    <source>
        <dbReference type="EMBL" id="MPA67516.1"/>
    </source>
</evidence>
<accession>A0A5B7BH25</accession>
<sequence length="246" mass="27486">MLDQISAMVGLSSFDFSFFIYSNTQIPEQVASPSKHNLHQTLETKGFNQSRSCHSSSPKLNQSFPQFNSLISGSSASTDNTVDEEVTDTEGILLSFKSLSLSSSSVSVGSRSILGVVNNNNDDDDQPDLFCDVRSGGFSLLYWIFTFNTDRLPIIINGFQPLFSSSFSVLHQRLQSSQYRRYCSCCLGVVLTDRPSSSTDFSLSSCHPFRRLQLSQYRRYCSCCLGVVSGRGFRALESPFLFRERE</sequence>